<feature type="compositionally biased region" description="Basic and acidic residues" evidence="8">
    <location>
        <begin position="55"/>
        <end position="65"/>
    </location>
</feature>
<dbReference type="GeneID" id="117675719"/>
<gene>
    <name evidence="11" type="primary">WHAMM</name>
</gene>
<keyword evidence="4" id="KW-0472">Membrane</keyword>
<feature type="region of interest" description="Disordered" evidence="8">
    <location>
        <begin position="55"/>
        <end position="88"/>
    </location>
</feature>
<evidence type="ECO:0000256" key="2">
    <source>
        <dbReference type="ARBA" id="ARBA00022490"/>
    </source>
</evidence>
<dbReference type="OrthoDB" id="6284683at2759"/>
<evidence type="ECO:0000259" key="9">
    <source>
        <dbReference type="PROSITE" id="PS51082"/>
    </source>
</evidence>
<evidence type="ECO:0000256" key="1">
    <source>
        <dbReference type="ARBA" id="ARBA00004156"/>
    </source>
</evidence>
<dbReference type="GO" id="GO:0071933">
    <property type="term" value="F:Arp2/3 complex binding"/>
    <property type="evidence" value="ECO:0007669"/>
    <property type="project" value="TreeGrafter"/>
</dbReference>
<dbReference type="OMA" id="IQFYEIQ"/>
<feature type="compositionally biased region" description="Acidic residues" evidence="8">
    <location>
        <begin position="792"/>
        <end position="808"/>
    </location>
</feature>
<name>A0A6P9D5A2_PANGU</name>
<evidence type="ECO:0000256" key="5">
    <source>
        <dbReference type="ARBA" id="ARBA00023203"/>
    </source>
</evidence>
<evidence type="ECO:0000313" key="10">
    <source>
        <dbReference type="Proteomes" id="UP001652622"/>
    </source>
</evidence>
<feature type="compositionally biased region" description="Polar residues" evidence="8">
    <location>
        <begin position="666"/>
        <end position="675"/>
    </location>
</feature>
<keyword evidence="3 7" id="KW-0175">Coiled coil</keyword>
<protein>
    <submittedName>
        <fullName evidence="11">WASP homolog-associated protein with actin, membranes and microtubules</fullName>
    </submittedName>
</protein>
<organism evidence="10 11">
    <name type="scientific">Pantherophis guttatus</name>
    <name type="common">Corn snake</name>
    <name type="synonym">Elaphe guttata</name>
    <dbReference type="NCBI Taxonomy" id="94885"/>
    <lineage>
        <taxon>Eukaryota</taxon>
        <taxon>Metazoa</taxon>
        <taxon>Chordata</taxon>
        <taxon>Craniata</taxon>
        <taxon>Vertebrata</taxon>
        <taxon>Euteleostomi</taxon>
        <taxon>Lepidosauria</taxon>
        <taxon>Squamata</taxon>
        <taxon>Bifurcata</taxon>
        <taxon>Unidentata</taxon>
        <taxon>Episquamata</taxon>
        <taxon>Toxicofera</taxon>
        <taxon>Serpentes</taxon>
        <taxon>Colubroidea</taxon>
        <taxon>Colubridae</taxon>
        <taxon>Colubrinae</taxon>
        <taxon>Pantherophis</taxon>
    </lineage>
</organism>
<keyword evidence="10" id="KW-1185">Reference proteome</keyword>
<dbReference type="Pfam" id="PF15871">
    <property type="entry name" value="JMY"/>
    <property type="match status" value="1"/>
</dbReference>
<proteinExistence type="predicted"/>
<feature type="compositionally biased region" description="Polar residues" evidence="8">
    <location>
        <begin position="563"/>
        <end position="574"/>
    </location>
</feature>
<dbReference type="AlphaFoldDB" id="A0A6P9D5A2"/>
<dbReference type="GO" id="GO:0033116">
    <property type="term" value="C:endoplasmic reticulum-Golgi intermediate compartment membrane"/>
    <property type="evidence" value="ECO:0007669"/>
    <property type="project" value="TreeGrafter"/>
</dbReference>
<evidence type="ECO:0000256" key="3">
    <source>
        <dbReference type="ARBA" id="ARBA00023054"/>
    </source>
</evidence>
<feature type="compositionally biased region" description="Acidic residues" evidence="8">
    <location>
        <begin position="66"/>
        <end position="84"/>
    </location>
</feature>
<feature type="compositionally biased region" description="Polar residues" evidence="8">
    <location>
        <begin position="598"/>
        <end position="613"/>
    </location>
</feature>
<dbReference type="Proteomes" id="UP001652622">
    <property type="component" value="Unplaced"/>
</dbReference>
<dbReference type="InterPro" id="IPR031808">
    <property type="entry name" value="JMY/WHAMM_N"/>
</dbReference>
<evidence type="ECO:0000313" key="11">
    <source>
        <dbReference type="RefSeq" id="XP_034290544.1"/>
    </source>
</evidence>
<dbReference type="GO" id="GO:0006888">
    <property type="term" value="P:endoplasmic reticulum to Golgi vesicle-mediated transport"/>
    <property type="evidence" value="ECO:0007669"/>
    <property type="project" value="TreeGrafter"/>
</dbReference>
<evidence type="ECO:0000256" key="6">
    <source>
        <dbReference type="ARBA" id="ARBA00023329"/>
    </source>
</evidence>
<dbReference type="GO" id="GO:0030659">
    <property type="term" value="C:cytoplasmic vesicle membrane"/>
    <property type="evidence" value="ECO:0007669"/>
    <property type="project" value="UniProtKB-SubCell"/>
</dbReference>
<dbReference type="KEGG" id="pgut:117675719"/>
<keyword evidence="6" id="KW-0968">Cytoplasmic vesicle</keyword>
<feature type="compositionally biased region" description="Pro residues" evidence="8">
    <location>
        <begin position="644"/>
        <end position="664"/>
    </location>
</feature>
<feature type="domain" description="WH2" evidence="9">
    <location>
        <begin position="742"/>
        <end position="759"/>
    </location>
</feature>
<dbReference type="PANTHER" id="PTHR23330">
    <property type="entry name" value="P300 TRANSCRIPTIONAL COFACTOR JMY-RELATED"/>
    <property type="match status" value="1"/>
</dbReference>
<dbReference type="GO" id="GO:0034314">
    <property type="term" value="P:Arp2/3 complex-mediated actin nucleation"/>
    <property type="evidence" value="ECO:0007669"/>
    <property type="project" value="TreeGrafter"/>
</dbReference>
<sequence>MELVEEIQPDSLEGWVAIKENIFGQPEPPHKLRFLVAWNGVESKFAVTCHNRTLQERAGGEKEGGKEEEDEEDDEDEEEEEEAGDEQRLSWAGLYSPQALVGVHRQLAALNQQLEPCFPALPPALSGPSGFWALLFPSCPVLGETELETLCRRLEAYFGWALEACGRKTLLDSLFAHDQQEEEEYFENLQEFRRKSLKGQLTAGKETLRGVLHKHKDADKLVDLMELYKEEDEAYWELVTVATEFYQYLLLPFRDMRELATLYRLEILKSLQADRLGPRRIEALQKEAKEWTDQAEEAVCSIQNITVGYFKETVTALAAMHKQMEQDQRRFGQAAWASASPRLENLKYLLAKETLQHMRARELCLKHKRVDIRKQMETLSEQKTDMAQVEKLELEYYETQLELYEVQFEILKNEEMLLVTQLETLKRQIKEIQNEVIYYDTCENSEELEAMDRALETSCASSSEVAQLRQKTQQLETKRGIICSRRAYLRNKKDQCEESRRLRIQEAQETTRYFQQHHNIQIKREKRKEDEKKKKAWIKEERQKTLERLKSFKEKCPAQFVLKTSRSRPVSSKQAGPRRPATVPPQAGSIRKGPAAKQSRNLHPTQVRTSKAPTQKPPRDVPVQIFVPPHGPEPPKEGVGAPLSVPPPPPPLPPPPPPPPPPPSVQTVCLKSTGAQDKARPLVCDGSAKGTTSLEKAEAASRCPTKNYTGSMDEVLASLKRGEVLLRKVDLTQQATSGGNSLNDSILAAIRQGVKLRKVSQEPKEGIAKGLGSELEQSIKAAIQRIKKVSADSDDDENGDCSNEEWNS</sequence>
<dbReference type="PROSITE" id="PS51082">
    <property type="entry name" value="WH2"/>
    <property type="match status" value="1"/>
</dbReference>
<comment type="subcellular location">
    <subcellularLocation>
        <location evidence="1">Cytoplasmic vesicle membrane</location>
    </subcellularLocation>
</comment>
<dbReference type="Pfam" id="PF15920">
    <property type="entry name" value="WHAMM-JMY_N"/>
    <property type="match status" value="1"/>
</dbReference>
<dbReference type="InterPro" id="IPR031738">
    <property type="entry name" value="JMY/WHAMM"/>
</dbReference>
<evidence type="ECO:0000256" key="8">
    <source>
        <dbReference type="SAM" id="MobiDB-lite"/>
    </source>
</evidence>
<keyword evidence="5" id="KW-0009">Actin-binding</keyword>
<dbReference type="InParanoid" id="A0A6P9D5A2"/>
<dbReference type="CTD" id="123720"/>
<accession>A0A6P9D5A2</accession>
<feature type="region of interest" description="Disordered" evidence="8">
    <location>
        <begin position="788"/>
        <end position="808"/>
    </location>
</feature>
<dbReference type="PANTHER" id="PTHR23330:SF6">
    <property type="entry name" value="WASP HOMOLOG-ASSOCIATED PROTEIN WITH ACTIN, MEMBRANES AND MICROTUBULES"/>
    <property type="match status" value="1"/>
</dbReference>
<feature type="coiled-coil region" evidence="7">
    <location>
        <begin position="394"/>
        <end position="435"/>
    </location>
</feature>
<evidence type="ECO:0000256" key="4">
    <source>
        <dbReference type="ARBA" id="ARBA00023136"/>
    </source>
</evidence>
<evidence type="ECO:0000256" key="7">
    <source>
        <dbReference type="SAM" id="Coils"/>
    </source>
</evidence>
<dbReference type="GO" id="GO:0003779">
    <property type="term" value="F:actin binding"/>
    <property type="evidence" value="ECO:0007669"/>
    <property type="project" value="UniProtKB-KW"/>
</dbReference>
<dbReference type="RefSeq" id="XP_034290544.1">
    <property type="nucleotide sequence ID" value="XM_034434653.2"/>
</dbReference>
<reference evidence="11" key="1">
    <citation type="submission" date="2025-08" db="UniProtKB">
        <authorList>
            <consortium name="RefSeq"/>
        </authorList>
    </citation>
    <scope>IDENTIFICATION</scope>
    <source>
        <tissue evidence="11">Blood</tissue>
    </source>
</reference>
<keyword evidence="2" id="KW-0963">Cytoplasm</keyword>
<dbReference type="InterPro" id="IPR003124">
    <property type="entry name" value="WH2_dom"/>
</dbReference>
<feature type="region of interest" description="Disordered" evidence="8">
    <location>
        <begin position="563"/>
        <end position="702"/>
    </location>
</feature>